<evidence type="ECO:0000256" key="7">
    <source>
        <dbReference type="SAM" id="Phobius"/>
    </source>
</evidence>
<dbReference type="GO" id="GO:0005940">
    <property type="term" value="C:septin ring"/>
    <property type="evidence" value="ECO:0007669"/>
    <property type="project" value="InterPro"/>
</dbReference>
<dbReference type="Pfam" id="PF06160">
    <property type="entry name" value="EzrA"/>
    <property type="match status" value="1"/>
</dbReference>
<sequence>MLQVLIGLIIIAAIVVGGLYIFQKTTTNRVNDIKAKKYKLVELHVERELESGSKMSLTGESLEEFKQLQTGFDQIRTEQFNNIDELADEIYREVKGVNVIKTQSDVKMLDSLVTEAQHDVTQTRETLNDFKKIDQKHRQAVSKLEKKYQALRKQLLSQNFKFGDSIDSLEDQLSTLEDEFDKFSTLTTNGDHISAKDILAKLELNTNHLENLIKVIPDLYHQLESEYTDQLDELKSGYDQLVIDNFNFKDANIATEINNIETQRVAVLAKLSGLDVDAVKKANESIERQIDHLYELMQIEIDARPQVTEIMPQVSKFIIHAQNQNHELMLELDRLGQNYTLDHGELETARGLGEQIKQLEKDYQNDLNAIENKSAIDSSVLEQQQEALVQLEQIEKQQTEINDDVDSLQSDEHRAKETLRQFAIDIHAIKRHVESLNLPGLPKSYLEYFFVVSDEIKKLDSDINKIKINMEDITKQLLIVQSDLETLEEKTNDVKDSAQLAERLLQYANRLREDNVEVEVAVQKAQKLFDESYDYSASLETIATVLDKVEPGSYKRLEDNYYGK</sequence>
<dbReference type="RefSeq" id="WP_083478595.1">
    <property type="nucleotide sequence ID" value="NZ_AZFE01000003.1"/>
</dbReference>
<keyword evidence="2 6" id="KW-1133">Transmembrane helix</keyword>
<dbReference type="NCBIfam" id="NF003409">
    <property type="entry name" value="PRK04778.1-3"/>
    <property type="match status" value="1"/>
</dbReference>
<keyword evidence="6" id="KW-0131">Cell cycle</keyword>
<comment type="function">
    <text evidence="6">Negative regulator of FtsZ ring formation; modulates the frequency and position of FtsZ ring formation. Inhibits FtsZ ring formation at polar sites. Interacts either with FtsZ or with one of its binding partners to promote depolymerization.</text>
</comment>
<dbReference type="Proteomes" id="UP000051697">
    <property type="component" value="Unassembled WGS sequence"/>
</dbReference>
<dbReference type="HAMAP" id="MF_00728">
    <property type="entry name" value="EzrA"/>
    <property type="match status" value="1"/>
</dbReference>
<accession>A0A0R1RRV6</accession>
<keyword evidence="5 6" id="KW-0717">Septation</keyword>
<dbReference type="GO" id="GO:0000921">
    <property type="term" value="P:septin ring assembly"/>
    <property type="evidence" value="ECO:0007669"/>
    <property type="project" value="InterPro"/>
</dbReference>
<proteinExistence type="inferred from homology"/>
<feature type="coiled-coil region" evidence="6">
    <location>
        <begin position="276"/>
        <end position="338"/>
    </location>
</feature>
<dbReference type="GO" id="GO:0000917">
    <property type="term" value="P:division septum assembly"/>
    <property type="evidence" value="ECO:0007669"/>
    <property type="project" value="UniProtKB-KW"/>
</dbReference>
<feature type="topological domain" description="Extracellular" evidence="6">
    <location>
        <begin position="1"/>
        <end position="3"/>
    </location>
</feature>
<evidence type="ECO:0000256" key="4">
    <source>
        <dbReference type="ARBA" id="ARBA00023136"/>
    </source>
</evidence>
<dbReference type="GO" id="GO:0005886">
    <property type="term" value="C:plasma membrane"/>
    <property type="evidence" value="ECO:0007669"/>
    <property type="project" value="UniProtKB-SubCell"/>
</dbReference>
<protein>
    <recommendedName>
        <fullName evidence="6">Septation ring formation regulator EzrA</fullName>
    </recommendedName>
</protein>
<feature type="transmembrane region" description="Helical" evidence="7">
    <location>
        <begin position="5"/>
        <end position="22"/>
    </location>
</feature>
<dbReference type="EMBL" id="AZFE01000003">
    <property type="protein sequence ID" value="KRL57940.1"/>
    <property type="molecule type" value="Genomic_DNA"/>
</dbReference>
<feature type="coiled-coil region" evidence="6">
    <location>
        <begin position="381"/>
        <end position="411"/>
    </location>
</feature>
<keyword evidence="9" id="KW-1185">Reference proteome</keyword>
<evidence type="ECO:0000313" key="8">
    <source>
        <dbReference type="EMBL" id="KRL57940.1"/>
    </source>
</evidence>
<dbReference type="KEGG" id="lol:LACOL_1280"/>
<keyword evidence="4 6" id="KW-0472">Membrane</keyword>
<comment type="similarity">
    <text evidence="6">Belongs to the EzrA family.</text>
</comment>
<keyword evidence="6" id="KW-0132">Cell division</keyword>
<comment type="caution">
    <text evidence="8">The sequence shown here is derived from an EMBL/GenBank/DDBJ whole genome shotgun (WGS) entry which is preliminary data.</text>
</comment>
<dbReference type="AlphaFoldDB" id="A0A0R1RRV6"/>
<organism evidence="8 9">
    <name type="scientific">Paucilactobacillus oligofermentans DSM 15707 = LMG 22743</name>
    <dbReference type="NCBI Taxonomy" id="1423778"/>
    <lineage>
        <taxon>Bacteria</taxon>
        <taxon>Bacillati</taxon>
        <taxon>Bacillota</taxon>
        <taxon>Bacilli</taxon>
        <taxon>Lactobacillales</taxon>
        <taxon>Lactobacillaceae</taxon>
        <taxon>Paucilactobacillus</taxon>
    </lineage>
</organism>
<dbReference type="InterPro" id="IPR010379">
    <property type="entry name" value="EzrA"/>
</dbReference>
<dbReference type="PATRIC" id="fig|1423778.4.peg.433"/>
<keyword evidence="6" id="KW-1003">Cell membrane</keyword>
<feature type="topological domain" description="Cytoplasmic" evidence="6">
    <location>
        <begin position="23"/>
        <end position="564"/>
    </location>
</feature>
<dbReference type="OrthoDB" id="1654473at2"/>
<dbReference type="STRING" id="1423778.FC70_GL000414"/>
<evidence type="ECO:0000313" key="9">
    <source>
        <dbReference type="Proteomes" id="UP000051697"/>
    </source>
</evidence>
<evidence type="ECO:0000256" key="3">
    <source>
        <dbReference type="ARBA" id="ARBA00023054"/>
    </source>
</evidence>
<evidence type="ECO:0000256" key="2">
    <source>
        <dbReference type="ARBA" id="ARBA00022989"/>
    </source>
</evidence>
<feature type="coiled-coil region" evidence="6">
    <location>
        <begin position="456"/>
        <end position="528"/>
    </location>
</feature>
<evidence type="ECO:0000256" key="6">
    <source>
        <dbReference type="HAMAP-Rule" id="MF_00728"/>
    </source>
</evidence>
<evidence type="ECO:0000256" key="5">
    <source>
        <dbReference type="ARBA" id="ARBA00023210"/>
    </source>
</evidence>
<feature type="coiled-coil region" evidence="6">
    <location>
        <begin position="134"/>
        <end position="186"/>
    </location>
</feature>
<gene>
    <name evidence="6" type="primary">ezrA</name>
    <name evidence="8" type="ORF">FC70_GL000414</name>
</gene>
<name>A0A0R1RRV6_9LACO</name>
<keyword evidence="3 6" id="KW-0175">Coiled coil</keyword>
<comment type="subcellular location">
    <subcellularLocation>
        <location evidence="6">Cell membrane</location>
        <topology evidence="6">Single-pass membrane protein</topology>
    </subcellularLocation>
    <text evidence="6">Colocalized with FtsZ to the nascent septal site.</text>
</comment>
<keyword evidence="1 6" id="KW-0812">Transmembrane</keyword>
<reference evidence="8 9" key="1">
    <citation type="journal article" date="2015" name="Genome Announc.">
        <title>Expanding the biotechnology potential of lactobacilli through comparative genomics of 213 strains and associated genera.</title>
        <authorList>
            <person name="Sun Z."/>
            <person name="Harris H.M."/>
            <person name="McCann A."/>
            <person name="Guo C."/>
            <person name="Argimon S."/>
            <person name="Zhang W."/>
            <person name="Yang X."/>
            <person name="Jeffery I.B."/>
            <person name="Cooney J.C."/>
            <person name="Kagawa T.F."/>
            <person name="Liu W."/>
            <person name="Song Y."/>
            <person name="Salvetti E."/>
            <person name="Wrobel A."/>
            <person name="Rasinkangas P."/>
            <person name="Parkhill J."/>
            <person name="Rea M.C."/>
            <person name="O'Sullivan O."/>
            <person name="Ritari J."/>
            <person name="Douillard F.P."/>
            <person name="Paul Ross R."/>
            <person name="Yang R."/>
            <person name="Briner A.E."/>
            <person name="Felis G.E."/>
            <person name="de Vos W.M."/>
            <person name="Barrangou R."/>
            <person name="Klaenhammer T.R."/>
            <person name="Caufield P.W."/>
            <person name="Cui Y."/>
            <person name="Zhang H."/>
            <person name="O'Toole P.W."/>
        </authorList>
    </citation>
    <scope>NUCLEOTIDE SEQUENCE [LARGE SCALE GENOMIC DNA]</scope>
    <source>
        <strain evidence="8 9">DSM 15707</strain>
    </source>
</reference>
<evidence type="ECO:0000256" key="1">
    <source>
        <dbReference type="ARBA" id="ARBA00022692"/>
    </source>
</evidence>